<feature type="region of interest" description="Disordered" evidence="1">
    <location>
        <begin position="66"/>
        <end position="141"/>
    </location>
</feature>
<accession>A0A088RZ09</accession>
<keyword evidence="3" id="KW-1185">Reference proteome</keyword>
<feature type="region of interest" description="Disordered" evidence="1">
    <location>
        <begin position="245"/>
        <end position="290"/>
    </location>
</feature>
<dbReference type="EMBL" id="CP009401">
    <property type="protein sequence ID" value="AIO01141.1"/>
    <property type="molecule type" value="Genomic_DNA"/>
</dbReference>
<feature type="compositionally biased region" description="Low complexity" evidence="1">
    <location>
        <begin position="90"/>
        <end position="107"/>
    </location>
</feature>
<dbReference type="VEuPathDB" id="TriTrypDB:LPAL13_320031700"/>
<dbReference type="VEuPathDB" id="TriTrypDB:LPMP_322560"/>
<gene>
    <name evidence="2" type="ORF">LPMP_322560</name>
</gene>
<name>A0A088RZ09_LEIPA</name>
<feature type="compositionally biased region" description="Basic residues" evidence="1">
    <location>
        <begin position="117"/>
        <end position="129"/>
    </location>
</feature>
<evidence type="ECO:0000256" key="1">
    <source>
        <dbReference type="SAM" id="MobiDB-lite"/>
    </source>
</evidence>
<evidence type="ECO:0000313" key="2">
    <source>
        <dbReference type="EMBL" id="AIO01141.1"/>
    </source>
</evidence>
<protein>
    <submittedName>
        <fullName evidence="2">Uncharacterized protein</fullName>
    </submittedName>
</protein>
<feature type="region of interest" description="Disordered" evidence="1">
    <location>
        <begin position="837"/>
        <end position="861"/>
    </location>
</feature>
<dbReference type="eggNOG" id="ENOG502SACQ">
    <property type="taxonomic scope" value="Eukaryota"/>
</dbReference>
<dbReference type="AlphaFoldDB" id="A0A088RZ09"/>
<dbReference type="RefSeq" id="XP_010701941.1">
    <property type="nucleotide sequence ID" value="XM_010703639.1"/>
</dbReference>
<evidence type="ECO:0000313" key="3">
    <source>
        <dbReference type="Proteomes" id="UP000063063"/>
    </source>
</evidence>
<feature type="compositionally biased region" description="Polar residues" evidence="1">
    <location>
        <begin position="66"/>
        <end position="80"/>
    </location>
</feature>
<sequence>MNRAHHASVVISPITAATSSLVLCCGRQPMLYSLVARAASSGMHFRCALESRRRNYRIPGLESLSASVRDNDPTTASSSPAFDFLRKRQTSNPAASATTSAQPSQYTPDSTRPEHYRRQHSRYQLRRSRTPHDTKGSVTTEPYAFPVGRALRYVELGRRYHDQTEGQADLHKWLEGMHFSPSADAARQLLGSWSDSVGASANSETPAYGSAHRAEVSAFAKRHAHHVLVEFKVLRRQLTEAQSRVQAVRRCSQRPADSSRSNRCKHGTDGSVEELSASSSRRWSPPPSLSPHPLPVRLAAALTQSLFNATVLLHVSGLFGVADTHVERLLDVCFSISIFLAQDAAATATATGTCRQRSHLPALSSSTEAPQQNSAAASVVEAPTRSCHLHSLHWAIVHFAAGVQHWGLLDHTSPLQDVGRTQRPYERLLQVHAALLCEQTRRCVDHVLWHELVLLKSGRRAEAARNAWFMGPDAAAYSVLFGAQSSSSASCDTATDEGSLARRVPPRLQQRRLQLLPLLWLSLLCSQLQKRQTPVIQTSPTFAAPCGGPSRPDGGEVTWATARHALTALLPLFSKDARLDVTTWAAVHLLFLPQRGHLPSAKDIEAEASQACTISPAAATTNASLTELCALLARVEHDGAMLELGVALPGPVGTCAEASAYFHLASFLRRWLNATTALSPVSSSRGTAHVGLAGSNRSIRVGSGALATVQTPIRTARQLYRALLNIPLSTLYLPSPVPSPSDVFSPSATSAEHALAELSREQPLSVTAEGVCLLNQMLLRALLQWRGDCRVRRVPQSSDCGGMSEVFVPEKFPSASGVASVESECSWGPRMPWAARAGSRGHTEATDAAQSDSPPGALPTSTPAIPKAVIVSAAESRLQWEQELVCVLKATLHLAALINVGAGEGVSSDDSSDRSAALIRALVAPTAQTAARALAEQLGVSLLPWRLLLLHFEHVSLTAAELQLLDTLNATLRHVLVLSSPRRVHGSDAESATPSTSMGALPTVYRVSMNALTRTAA</sequence>
<feature type="compositionally biased region" description="Polar residues" evidence="1">
    <location>
        <begin position="848"/>
        <end position="861"/>
    </location>
</feature>
<dbReference type="OrthoDB" id="244874at2759"/>
<dbReference type="Proteomes" id="UP000063063">
    <property type="component" value="Chromosome 32"/>
</dbReference>
<dbReference type="KEGG" id="lpan:LPMP_322560"/>
<dbReference type="GeneID" id="22577997"/>
<organism evidence="2 3">
    <name type="scientific">Leishmania panamensis</name>
    <dbReference type="NCBI Taxonomy" id="5679"/>
    <lineage>
        <taxon>Eukaryota</taxon>
        <taxon>Discoba</taxon>
        <taxon>Euglenozoa</taxon>
        <taxon>Kinetoplastea</taxon>
        <taxon>Metakinetoplastina</taxon>
        <taxon>Trypanosomatida</taxon>
        <taxon>Trypanosomatidae</taxon>
        <taxon>Leishmaniinae</taxon>
        <taxon>Leishmania</taxon>
        <taxon>Leishmania guyanensis species complex</taxon>
    </lineage>
</organism>
<proteinExistence type="predicted"/>
<reference evidence="2 3" key="1">
    <citation type="journal article" date="2015" name="Sci. Rep.">
        <title>The genome of Leishmania panamensis: insights into genomics of the L. (Viannia) subgenus.</title>
        <authorList>
            <person name="Llanes A."/>
            <person name="Restrepo C.M."/>
            <person name="Vecchio G.D."/>
            <person name="Anguizola F.J."/>
            <person name="Lleonart R."/>
        </authorList>
    </citation>
    <scope>NUCLEOTIDE SEQUENCE [LARGE SCALE GENOMIC DNA]</scope>
    <source>
        <strain evidence="2 3">MHOM/PA/94/PSC-1</strain>
    </source>
</reference>